<proteinExistence type="predicted"/>
<dbReference type="Proteomes" id="UP000306409">
    <property type="component" value="Chromosome"/>
</dbReference>
<keyword evidence="2" id="KW-1185">Reference proteome</keyword>
<gene>
    <name evidence="1" type="ORF">EHE19_008945</name>
</gene>
<dbReference type="InterPro" id="IPR037175">
    <property type="entry name" value="KFase_sf"/>
</dbReference>
<evidence type="ECO:0000313" key="1">
    <source>
        <dbReference type="EMBL" id="QNU68507.1"/>
    </source>
</evidence>
<dbReference type="GO" id="GO:0019441">
    <property type="term" value="P:L-tryptophan catabolic process to kynurenine"/>
    <property type="evidence" value="ECO:0007669"/>
    <property type="project" value="InterPro"/>
</dbReference>
<accession>A0A4U7JKT3</accession>
<dbReference type="PANTHER" id="PTHR31118:SF32">
    <property type="entry name" value="KYNURENINE FORMAMIDASE"/>
    <property type="match status" value="1"/>
</dbReference>
<dbReference type="PANTHER" id="PTHR31118">
    <property type="entry name" value="CYCLASE-LIKE PROTEIN 2"/>
    <property type="match status" value="1"/>
</dbReference>
<reference evidence="1 2" key="1">
    <citation type="submission" date="2020-09" db="EMBL/GenBank/DDBJ databases">
        <title>Characterization and genome sequencing of Ruminiclostridium sp. nov. MA18.</title>
        <authorList>
            <person name="Rettenmaier R."/>
            <person name="Kowollik M.-L."/>
            <person name="Liebl W."/>
            <person name="Zverlov V."/>
        </authorList>
    </citation>
    <scope>NUCLEOTIDE SEQUENCE [LARGE SCALE GENOMIC DNA]</scope>
    <source>
        <strain evidence="1 2">MA18</strain>
    </source>
</reference>
<dbReference type="Gene3D" id="3.50.30.50">
    <property type="entry name" value="Putative cyclase"/>
    <property type="match status" value="1"/>
</dbReference>
<name>A0A4U7JKT3_9FIRM</name>
<organism evidence="1 2">
    <name type="scientific">Ruminiclostridium herbifermentans</name>
    <dbReference type="NCBI Taxonomy" id="2488810"/>
    <lineage>
        <taxon>Bacteria</taxon>
        <taxon>Bacillati</taxon>
        <taxon>Bacillota</taxon>
        <taxon>Clostridia</taxon>
        <taxon>Eubacteriales</taxon>
        <taxon>Oscillospiraceae</taxon>
        <taxon>Ruminiclostridium</taxon>
    </lineage>
</organism>
<sequence>MRLIDLSHTIENGMPVYPGDSGLKLVQTRIYSSDNYNNHSIETEMHVGTHLDGPMHMLDVNKYLCDFELENFCGKGCIIRSHNENLIKLKESHLDIVNGAEIVLLHTGMDKFYGLKEYYSKHPILDMSFCEMLVRNKIKILGIDMPSPDRFPFDVHKYLLSHGVLILENLTNLEKINDEDSFEVMAFPLKIKTDSCMVRAIARIL</sequence>
<evidence type="ECO:0000313" key="2">
    <source>
        <dbReference type="Proteomes" id="UP000306409"/>
    </source>
</evidence>
<dbReference type="InterPro" id="IPR007325">
    <property type="entry name" value="KFase/CYL"/>
</dbReference>
<dbReference type="EMBL" id="CP061336">
    <property type="protein sequence ID" value="QNU68507.1"/>
    <property type="molecule type" value="Genomic_DNA"/>
</dbReference>
<dbReference type="KEGG" id="rher:EHE19_008945"/>
<protein>
    <submittedName>
        <fullName evidence="1">Cyclase family protein</fullName>
    </submittedName>
</protein>
<dbReference type="Pfam" id="PF04199">
    <property type="entry name" value="Cyclase"/>
    <property type="match status" value="1"/>
</dbReference>
<dbReference type="RefSeq" id="WP_137696264.1">
    <property type="nucleotide sequence ID" value="NZ_CP061336.1"/>
</dbReference>
<dbReference type="SUPFAM" id="SSF102198">
    <property type="entry name" value="Putative cyclase"/>
    <property type="match status" value="1"/>
</dbReference>
<dbReference type="GO" id="GO:0004061">
    <property type="term" value="F:arylformamidase activity"/>
    <property type="evidence" value="ECO:0007669"/>
    <property type="project" value="InterPro"/>
</dbReference>
<dbReference type="OrthoDB" id="9796085at2"/>
<dbReference type="AlphaFoldDB" id="A0A4U7JKT3"/>